<comment type="caution">
    <text evidence="3">The sequence shown here is derived from an EMBL/GenBank/DDBJ whole genome shotgun (WGS) entry which is preliminary data.</text>
</comment>
<dbReference type="InterPro" id="IPR019557">
    <property type="entry name" value="AminoTfrase-like_pln_mobile"/>
</dbReference>
<feature type="region of interest" description="Disordered" evidence="1">
    <location>
        <begin position="1"/>
        <end position="71"/>
    </location>
</feature>
<organism evidence="3 4">
    <name type="scientific">Crotalaria pallida</name>
    <name type="common">Smooth rattlebox</name>
    <name type="synonym">Crotalaria striata</name>
    <dbReference type="NCBI Taxonomy" id="3830"/>
    <lineage>
        <taxon>Eukaryota</taxon>
        <taxon>Viridiplantae</taxon>
        <taxon>Streptophyta</taxon>
        <taxon>Embryophyta</taxon>
        <taxon>Tracheophyta</taxon>
        <taxon>Spermatophyta</taxon>
        <taxon>Magnoliopsida</taxon>
        <taxon>eudicotyledons</taxon>
        <taxon>Gunneridae</taxon>
        <taxon>Pentapetalae</taxon>
        <taxon>rosids</taxon>
        <taxon>fabids</taxon>
        <taxon>Fabales</taxon>
        <taxon>Fabaceae</taxon>
        <taxon>Papilionoideae</taxon>
        <taxon>50 kb inversion clade</taxon>
        <taxon>genistoids sensu lato</taxon>
        <taxon>core genistoids</taxon>
        <taxon>Crotalarieae</taxon>
        <taxon>Crotalaria</taxon>
    </lineage>
</organism>
<dbReference type="PANTHER" id="PTHR46033">
    <property type="entry name" value="PROTEIN MAIN-LIKE 2"/>
    <property type="match status" value="1"/>
</dbReference>
<evidence type="ECO:0000259" key="2">
    <source>
        <dbReference type="Pfam" id="PF10536"/>
    </source>
</evidence>
<dbReference type="Pfam" id="PF10536">
    <property type="entry name" value="PMD"/>
    <property type="match status" value="1"/>
</dbReference>
<keyword evidence="4" id="KW-1185">Reference proteome</keyword>
<dbReference type="PANTHER" id="PTHR46033:SF8">
    <property type="entry name" value="PROTEIN MAINTENANCE OF MERISTEMS-LIKE"/>
    <property type="match status" value="1"/>
</dbReference>
<proteinExistence type="predicted"/>
<dbReference type="InterPro" id="IPR044824">
    <property type="entry name" value="MAIN-like"/>
</dbReference>
<gene>
    <name evidence="3" type="ORF">RIF29_10912</name>
</gene>
<dbReference type="AlphaFoldDB" id="A0AAN9ILT2"/>
<dbReference type="GO" id="GO:0010073">
    <property type="term" value="P:meristem maintenance"/>
    <property type="evidence" value="ECO:0007669"/>
    <property type="project" value="InterPro"/>
</dbReference>
<feature type="domain" description="Aminotransferase-like plant mobile" evidence="2">
    <location>
        <begin position="126"/>
        <end position="184"/>
    </location>
</feature>
<sequence>MDAPQTIVAVAPTSSSNPNADEEGEDNDDDDDSADEGQDDMHDSAEEGQGNGDDSNSEEEEEQEEIPNPQDMTLLRSFANHVARDIWQGINRVVLGRSTNRKWCLPLMSGLPEEVKVIVRRLGLRQLVNGSYEQVDMKLLNAFAERWYPDTNTFHLPVGEMTVTLDDVSSILHIPVFGRLIPWKKPGKEDGASLMTQHLGIDAATAAREVKQNRGGAIRFITLSVVLCPR</sequence>
<name>A0AAN9ILT2_CROPI</name>
<accession>A0AAN9ILT2</accession>
<protein>
    <recommendedName>
        <fullName evidence="2">Aminotransferase-like plant mobile domain-containing protein</fullName>
    </recommendedName>
</protein>
<evidence type="ECO:0000313" key="4">
    <source>
        <dbReference type="Proteomes" id="UP001372338"/>
    </source>
</evidence>
<reference evidence="3 4" key="1">
    <citation type="submission" date="2024-01" db="EMBL/GenBank/DDBJ databases">
        <title>The genomes of 5 underutilized Papilionoideae crops provide insights into root nodulation and disease resistanc.</title>
        <authorList>
            <person name="Yuan L."/>
        </authorList>
    </citation>
    <scope>NUCLEOTIDE SEQUENCE [LARGE SCALE GENOMIC DNA]</scope>
    <source>
        <strain evidence="3">ZHUSHIDOU_FW_LH</strain>
        <tissue evidence="3">Leaf</tissue>
    </source>
</reference>
<dbReference type="EMBL" id="JAYWIO010000002">
    <property type="protein sequence ID" value="KAK7282266.1"/>
    <property type="molecule type" value="Genomic_DNA"/>
</dbReference>
<evidence type="ECO:0000256" key="1">
    <source>
        <dbReference type="SAM" id="MobiDB-lite"/>
    </source>
</evidence>
<feature type="compositionally biased region" description="Acidic residues" evidence="1">
    <location>
        <begin position="20"/>
        <end position="38"/>
    </location>
</feature>
<feature type="compositionally biased region" description="Acidic residues" evidence="1">
    <location>
        <begin position="55"/>
        <end position="65"/>
    </location>
</feature>
<evidence type="ECO:0000313" key="3">
    <source>
        <dbReference type="EMBL" id="KAK7282266.1"/>
    </source>
</evidence>
<dbReference type="Proteomes" id="UP001372338">
    <property type="component" value="Unassembled WGS sequence"/>
</dbReference>